<reference evidence="2 3" key="1">
    <citation type="submission" date="2009-03" db="EMBL/GenBank/DDBJ databases">
        <title>Comparison of the complete genome sequences of Rhodococcus erythropolis PR4 and Rhodococcus opacus B4.</title>
        <authorList>
            <person name="Takarada H."/>
            <person name="Sekine M."/>
            <person name="Hosoyama A."/>
            <person name="Yamada R."/>
            <person name="Fujisawa T."/>
            <person name="Omata S."/>
            <person name="Shimizu A."/>
            <person name="Tsukatani N."/>
            <person name="Tanikawa S."/>
            <person name="Fujita N."/>
            <person name="Harayama S."/>
        </authorList>
    </citation>
    <scope>NUCLEOTIDE SEQUENCE [LARGE SCALE GENOMIC DNA]</scope>
    <source>
        <strain evidence="2 3">B4</strain>
    </source>
</reference>
<protein>
    <recommendedName>
        <fullName evidence="1">DUF6292 domain-containing protein</fullName>
    </recommendedName>
</protein>
<evidence type="ECO:0000259" key="1">
    <source>
        <dbReference type="Pfam" id="PF19809"/>
    </source>
</evidence>
<dbReference type="HOGENOM" id="CLU_1561694_0_0_11"/>
<dbReference type="AlphaFoldDB" id="C1ASK6"/>
<accession>C1ASK6</accession>
<dbReference type="Proteomes" id="UP000002212">
    <property type="component" value="Chromosome"/>
</dbReference>
<dbReference type="Pfam" id="PF19809">
    <property type="entry name" value="DUF6292"/>
    <property type="match status" value="1"/>
</dbReference>
<dbReference type="EMBL" id="AP011115">
    <property type="protein sequence ID" value="BAH48455.1"/>
    <property type="molecule type" value="Genomic_DNA"/>
</dbReference>
<dbReference type="InterPro" id="IPR046259">
    <property type="entry name" value="DUF6292"/>
</dbReference>
<organism evidence="2 3">
    <name type="scientific">Rhodococcus opacus (strain B4)</name>
    <dbReference type="NCBI Taxonomy" id="632772"/>
    <lineage>
        <taxon>Bacteria</taxon>
        <taxon>Bacillati</taxon>
        <taxon>Actinomycetota</taxon>
        <taxon>Actinomycetes</taxon>
        <taxon>Mycobacteriales</taxon>
        <taxon>Nocardiaceae</taxon>
        <taxon>Rhodococcus</taxon>
    </lineage>
</organism>
<dbReference type="STRING" id="632772.ROP_02080"/>
<dbReference type="PATRIC" id="fig|632772.20.peg.241"/>
<proteinExistence type="predicted"/>
<feature type="domain" description="DUF6292" evidence="1">
    <location>
        <begin position="27"/>
        <end position="110"/>
    </location>
</feature>
<sequence length="157" mass="17132">MSIVKQLRRWTMKSGTGIADTRTVRDYIHTVARSVHADSIDWWECDGFDAVLVLPFRLHYLPGRNAVLAWNRTFGWSLGVEGLGRRSVIVIDGLGLGRMPSPAGCAERAAELIDDYCRSTPALPGPHSAVAPAAADRCPRIGNAAGGGRRDRVVRRP</sequence>
<name>C1ASK6_RHOOB</name>
<evidence type="ECO:0000313" key="2">
    <source>
        <dbReference type="EMBL" id="BAH48455.1"/>
    </source>
</evidence>
<gene>
    <name evidence="2" type="ordered locus">ROP_02080</name>
</gene>
<evidence type="ECO:0000313" key="3">
    <source>
        <dbReference type="Proteomes" id="UP000002212"/>
    </source>
</evidence>
<dbReference type="KEGG" id="rop:ROP_02080"/>